<dbReference type="FunFam" id="3.30.360.10:FF:000005">
    <property type="entry name" value="Homoserine dehydrogenase"/>
    <property type="match status" value="1"/>
</dbReference>
<dbReference type="Pfam" id="PF00742">
    <property type="entry name" value="Homoserine_dh"/>
    <property type="match status" value="1"/>
</dbReference>
<keyword evidence="7" id="KW-0791">Threonine biosynthesis</keyword>
<evidence type="ECO:0000256" key="7">
    <source>
        <dbReference type="ARBA" id="ARBA00022697"/>
    </source>
</evidence>
<evidence type="ECO:0000256" key="5">
    <source>
        <dbReference type="ARBA" id="ARBA00013376"/>
    </source>
</evidence>
<dbReference type="SUPFAM" id="SSF55347">
    <property type="entry name" value="Glyceraldehyde-3-phosphate dehydrogenase-like, C-terminal domain"/>
    <property type="match status" value="1"/>
</dbReference>
<evidence type="ECO:0000256" key="8">
    <source>
        <dbReference type="ARBA" id="ARBA00023002"/>
    </source>
</evidence>
<dbReference type="Gene3D" id="3.40.50.720">
    <property type="entry name" value="NAD(P)-binding Rossmann-like Domain"/>
    <property type="match status" value="1"/>
</dbReference>
<dbReference type="SUPFAM" id="SSF51735">
    <property type="entry name" value="NAD(P)-binding Rossmann-fold domains"/>
    <property type="match status" value="1"/>
</dbReference>
<evidence type="ECO:0000256" key="1">
    <source>
        <dbReference type="ARBA" id="ARBA00005056"/>
    </source>
</evidence>
<evidence type="ECO:0000259" key="11">
    <source>
        <dbReference type="PROSITE" id="PS51671"/>
    </source>
</evidence>
<dbReference type="GO" id="GO:0009086">
    <property type="term" value="P:methionine biosynthetic process"/>
    <property type="evidence" value="ECO:0007669"/>
    <property type="project" value="UniProtKB-KW"/>
</dbReference>
<organism evidence="12 13">
    <name type="scientific">Cylindrotheca closterium</name>
    <dbReference type="NCBI Taxonomy" id="2856"/>
    <lineage>
        <taxon>Eukaryota</taxon>
        <taxon>Sar</taxon>
        <taxon>Stramenopiles</taxon>
        <taxon>Ochrophyta</taxon>
        <taxon>Bacillariophyta</taxon>
        <taxon>Bacillariophyceae</taxon>
        <taxon>Bacillariophycidae</taxon>
        <taxon>Bacillariales</taxon>
        <taxon>Bacillariaceae</taxon>
        <taxon>Cylindrotheca</taxon>
    </lineage>
</organism>
<name>A0AAD2FMD9_9STRA</name>
<dbReference type="InterPro" id="IPR036291">
    <property type="entry name" value="NAD(P)-bd_dom_sf"/>
</dbReference>
<feature type="region of interest" description="Disordered" evidence="10">
    <location>
        <begin position="1"/>
        <end position="34"/>
    </location>
</feature>
<dbReference type="InterPro" id="IPR005106">
    <property type="entry name" value="Asp/hSer_DH_NAD-bd"/>
</dbReference>
<dbReference type="GO" id="GO:0004412">
    <property type="term" value="F:homoserine dehydrogenase activity"/>
    <property type="evidence" value="ECO:0007669"/>
    <property type="project" value="UniProtKB-EC"/>
</dbReference>
<keyword evidence="6" id="KW-0028">Amino-acid biosynthesis</keyword>
<dbReference type="NCBIfam" id="NF004976">
    <property type="entry name" value="PRK06349.1"/>
    <property type="match status" value="1"/>
</dbReference>
<dbReference type="InterPro" id="IPR001342">
    <property type="entry name" value="HDH_cat"/>
</dbReference>
<dbReference type="Proteomes" id="UP001295423">
    <property type="component" value="Unassembled WGS sequence"/>
</dbReference>
<dbReference type="EC" id="1.1.1.3" evidence="4"/>
<dbReference type="GO" id="GO:0050661">
    <property type="term" value="F:NADP binding"/>
    <property type="evidence" value="ECO:0007669"/>
    <property type="project" value="InterPro"/>
</dbReference>
<feature type="compositionally biased region" description="Polar residues" evidence="10">
    <location>
        <begin position="1"/>
        <end position="16"/>
    </location>
</feature>
<evidence type="ECO:0000256" key="10">
    <source>
        <dbReference type="SAM" id="MobiDB-lite"/>
    </source>
</evidence>
<comment type="pathway">
    <text evidence="2">Amino-acid biosynthesis; L-methionine biosynthesis via de novo pathway; L-homoserine from L-aspartate: step 3/3.</text>
</comment>
<comment type="caution">
    <text evidence="12">The sequence shown here is derived from an EMBL/GenBank/DDBJ whole genome shotgun (WGS) entry which is preliminary data.</text>
</comment>
<keyword evidence="13" id="KW-1185">Reference proteome</keyword>
<dbReference type="Gene3D" id="3.30.70.260">
    <property type="match status" value="1"/>
</dbReference>
<dbReference type="AlphaFoldDB" id="A0AAD2FMD9"/>
<evidence type="ECO:0000256" key="4">
    <source>
        <dbReference type="ARBA" id="ARBA00013213"/>
    </source>
</evidence>
<evidence type="ECO:0000256" key="9">
    <source>
        <dbReference type="ARBA" id="ARBA00023167"/>
    </source>
</evidence>
<evidence type="ECO:0000256" key="3">
    <source>
        <dbReference type="ARBA" id="ARBA00006753"/>
    </source>
</evidence>
<dbReference type="EMBL" id="CAKOGP040001446">
    <property type="protein sequence ID" value="CAJ1945505.1"/>
    <property type="molecule type" value="Genomic_DNA"/>
</dbReference>
<dbReference type="InterPro" id="IPR002912">
    <property type="entry name" value="ACT_dom"/>
</dbReference>
<dbReference type="PANTHER" id="PTHR43331:SF1">
    <property type="entry name" value="HOMOSERINE DEHYDROGENASE"/>
    <property type="match status" value="1"/>
</dbReference>
<gene>
    <name evidence="12" type="ORF">CYCCA115_LOCUS9649</name>
</gene>
<dbReference type="Gene3D" id="3.30.360.10">
    <property type="entry name" value="Dihydrodipicolinate Reductase, domain 2"/>
    <property type="match status" value="1"/>
</dbReference>
<sequence>MAHSNNKMSTPLSPVASSSSRRKKSQVLKPMPPLRIGMVGGGTIGGGVYELIMGRLKEERPYSPRSSSKHSKQSQVCRKRPLWITKVCVKDLSKPRSFHLDEEITTMTTNVDSILNDPNIDMVVEVMGGTGLAKKVVEEGLMKGKMVVTANKALLANHLESIQGLVNQIQEAQDKQLLQHQQEQQLYMYNMPLPVASCFGFEAAVCAGIPIIHTLQTCYAGDVIHQIQGICNGTTNYILEKMKNGASMEEALLETQDLGYAEEDPNEDIEGFDVRVKICLLAKLAFGLTVPVQDVPCRGITLLERIDFEYAKVLGCTIKLVGTAQRLHEAREWDGPLSVYVSPLMVPKDHVLARISSHGNAVAITSANMGTCSYLGPGAGRFPTANSVVADICRIADGQQGPAFPIEAPPHLELDLDYIAIFYIRIPFQDGLGIIKRVGELSEDCGVSIHSILQTPIMDRMSADFCVTTEECKVSQVEDLCEAINQQVDFCRAPCVYMPMMREIYY</sequence>
<protein>
    <recommendedName>
        <fullName evidence="5">Homoserine dehydrogenase</fullName>
        <ecNumber evidence="4">1.1.1.3</ecNumber>
    </recommendedName>
</protein>
<accession>A0AAD2FMD9</accession>
<keyword evidence="8" id="KW-0560">Oxidoreductase</keyword>
<evidence type="ECO:0000256" key="6">
    <source>
        <dbReference type="ARBA" id="ARBA00022605"/>
    </source>
</evidence>
<dbReference type="PANTHER" id="PTHR43331">
    <property type="entry name" value="HOMOSERINE DEHYDROGENASE"/>
    <property type="match status" value="1"/>
</dbReference>
<proteinExistence type="inferred from homology"/>
<dbReference type="PROSITE" id="PS51671">
    <property type="entry name" value="ACT"/>
    <property type="match status" value="1"/>
</dbReference>
<reference evidence="12" key="1">
    <citation type="submission" date="2023-08" db="EMBL/GenBank/DDBJ databases">
        <authorList>
            <person name="Audoor S."/>
            <person name="Bilcke G."/>
        </authorList>
    </citation>
    <scope>NUCLEOTIDE SEQUENCE</scope>
</reference>
<evidence type="ECO:0000313" key="13">
    <source>
        <dbReference type="Proteomes" id="UP001295423"/>
    </source>
</evidence>
<keyword evidence="9" id="KW-0486">Methionine biosynthesis</keyword>
<evidence type="ECO:0000256" key="2">
    <source>
        <dbReference type="ARBA" id="ARBA00005062"/>
    </source>
</evidence>
<dbReference type="Pfam" id="PF03447">
    <property type="entry name" value="NAD_binding_3"/>
    <property type="match status" value="1"/>
</dbReference>
<comment type="pathway">
    <text evidence="1">Amino-acid biosynthesis; L-threonine biosynthesis; L-threonine from L-aspartate: step 3/5.</text>
</comment>
<dbReference type="GO" id="GO:0009088">
    <property type="term" value="P:threonine biosynthetic process"/>
    <property type="evidence" value="ECO:0007669"/>
    <property type="project" value="UniProtKB-KW"/>
</dbReference>
<feature type="domain" description="ACT" evidence="11">
    <location>
        <begin position="423"/>
        <end position="498"/>
    </location>
</feature>
<comment type="similarity">
    <text evidence="3">Belongs to the homoserine dehydrogenase family.</text>
</comment>
<evidence type="ECO:0000313" key="12">
    <source>
        <dbReference type="EMBL" id="CAJ1945505.1"/>
    </source>
</evidence>